<evidence type="ECO:0000313" key="2">
    <source>
        <dbReference type="Proteomes" id="UP001204798"/>
    </source>
</evidence>
<dbReference type="PANTHER" id="PTHR12697">
    <property type="entry name" value="PBS LYASE HEAT-LIKE PROTEIN"/>
    <property type="match status" value="1"/>
</dbReference>
<comment type="caution">
    <text evidence="1">The sequence shown here is derived from an EMBL/GenBank/DDBJ whole genome shotgun (WGS) entry which is preliminary data.</text>
</comment>
<organism evidence="1 2">
    <name type="scientific">Candidatus Fervidibacter sacchari</name>
    <dbReference type="NCBI Taxonomy" id="1448929"/>
    <lineage>
        <taxon>Bacteria</taxon>
        <taxon>Candidatus Fervidibacterota</taxon>
        <taxon>Candidatus Fervidibacter</taxon>
    </lineage>
</organism>
<dbReference type="Proteomes" id="UP001204798">
    <property type="component" value="Unassembled WGS sequence"/>
</dbReference>
<name>A0ABT2EM30_9BACT</name>
<dbReference type="PANTHER" id="PTHR12697:SF5">
    <property type="entry name" value="DEOXYHYPUSINE HYDROXYLASE"/>
    <property type="match status" value="1"/>
</dbReference>
<accession>A0ABT2EM30</accession>
<proteinExistence type="predicted"/>
<dbReference type="InterPro" id="IPR016024">
    <property type="entry name" value="ARM-type_fold"/>
</dbReference>
<dbReference type="Gene3D" id="1.25.10.10">
    <property type="entry name" value="Leucine-rich Repeat Variant"/>
    <property type="match status" value="3"/>
</dbReference>
<reference evidence="1 2" key="1">
    <citation type="submission" date="2022-08" db="EMBL/GenBank/DDBJ databases">
        <title>Bacterial and archaeal communities from various locations to study Microbial Dark Matter (Phase II).</title>
        <authorList>
            <person name="Stepanauskas R."/>
        </authorList>
    </citation>
    <scope>NUCLEOTIDE SEQUENCE [LARGE SCALE GENOMIC DNA]</scope>
    <source>
        <strain evidence="1 2">PD1</strain>
    </source>
</reference>
<dbReference type="Pfam" id="PF13646">
    <property type="entry name" value="HEAT_2"/>
    <property type="match status" value="2"/>
</dbReference>
<dbReference type="SUPFAM" id="SSF48371">
    <property type="entry name" value="ARM repeat"/>
    <property type="match status" value="2"/>
</dbReference>
<dbReference type="RefSeq" id="WP_259094764.1">
    <property type="nucleotide sequence ID" value="NZ_CP130454.1"/>
</dbReference>
<dbReference type="EMBL" id="JANUCP010000002">
    <property type="protein sequence ID" value="MCS3918729.1"/>
    <property type="molecule type" value="Genomic_DNA"/>
</dbReference>
<evidence type="ECO:0000313" key="1">
    <source>
        <dbReference type="EMBL" id="MCS3918729.1"/>
    </source>
</evidence>
<dbReference type="InterPro" id="IPR004155">
    <property type="entry name" value="PBS_lyase_HEAT"/>
</dbReference>
<sequence>MQWRQWLIAAITFVIGFGLGWTVRSQIAANRESVPAKVLAQLKSADPVQRVEAAWALASNPTPEAADELANLLLDREDHVRLAAAVALARLGEPAILPTLRVVKKVAEEADKNPQQPYHFLPGQFFKQPREAAVFILTHIARSSEGAKKVAKLLESRDPLEVGIAQQALQQVGAPALKAVSPYLEHERREVRFAALSVISACGEQAIDILRRFIVESKEEPQTLLDQETMQMAVYSLGNTHSDKALPVLKEALKKPMLEPSAWQAIGNLRTEGAKKFLLEQAQRFVKEGKNPPPAMISAIGAAQLTEAIPYLRQWLRSSDPRVQEAAALALGMLRDKDAVPLLIPLLEAKDIGLASAAANALGILADPRALPALYKALKRVKNPADTQIVLNALTAIQSINERSSIPVLEEFLRQPELPEIVSEQAKRVIEYLQRYGRP</sequence>
<keyword evidence="2" id="KW-1185">Reference proteome</keyword>
<dbReference type="InterPro" id="IPR011989">
    <property type="entry name" value="ARM-like"/>
</dbReference>
<dbReference type="SMART" id="SM00567">
    <property type="entry name" value="EZ_HEAT"/>
    <property type="match status" value="6"/>
</dbReference>
<protein>
    <submittedName>
        <fullName evidence="1">HEAT repeat protein</fullName>
    </submittedName>
</protein>
<gene>
    <name evidence="1" type="ORF">M2350_001129</name>
</gene>